<dbReference type="GO" id="GO:0016301">
    <property type="term" value="F:kinase activity"/>
    <property type="evidence" value="ECO:0007669"/>
    <property type="project" value="UniProtKB-KW"/>
</dbReference>
<reference evidence="1 2" key="1">
    <citation type="journal article" date="2010" name="Stand. Genomic Sci.">
        <title>Complete genome sequence of Spirosoma linguale type strain (1).</title>
        <authorList>
            <person name="Lail K."/>
            <person name="Sikorski J."/>
            <person name="Saunders E."/>
            <person name="Lapidus A."/>
            <person name="Glavina Del Rio T."/>
            <person name="Copeland A."/>
            <person name="Tice H."/>
            <person name="Cheng J.-F."/>
            <person name="Lucas S."/>
            <person name="Nolan M."/>
            <person name="Bruce D."/>
            <person name="Goodwin L."/>
            <person name="Pitluck S."/>
            <person name="Ivanova N."/>
            <person name="Mavromatis K."/>
            <person name="Ovchinnikova G."/>
            <person name="Pati A."/>
            <person name="Chen A."/>
            <person name="Palaniappan K."/>
            <person name="Land M."/>
            <person name="Hauser L."/>
            <person name="Chang Y.-J."/>
            <person name="Jeffries C.D."/>
            <person name="Chain P."/>
            <person name="Brettin T."/>
            <person name="Detter J.C."/>
            <person name="Schuetze A."/>
            <person name="Rohde M."/>
            <person name="Tindall B.J."/>
            <person name="Goeker M."/>
            <person name="Bristow J."/>
            <person name="Eisen J.A."/>
            <person name="Markowitz V."/>
            <person name="Hugenholtz P."/>
            <person name="Kyrpides N.C."/>
            <person name="Klenk H.-P."/>
            <person name="Chen F."/>
        </authorList>
    </citation>
    <scope>NUCLEOTIDE SEQUENCE [LARGE SCALE GENOMIC DNA]</scope>
    <source>
        <strain evidence="2">ATCC 33905 / DSM 74 / LMG 10896 / Claus 1</strain>
    </source>
</reference>
<keyword evidence="1" id="KW-0808">Transferase</keyword>
<sequence>MKKYVAFGLTLETELDFTDILQESTAETDVQITETVIYDQANRPTRVHRRGVQARFGRTATTLLLNWPGIATFQVSSGNKITYQNQGTDKGTLRLFLLSEIFGLLLYQRGIFLLHGSAVKVGTTASVFVGVPGAGKSTTAAAFGQVGHTVLTDDLVAIQLINNRPFVIPAFAQYKIWRNTVDGLKLDESKLEPSFEGATKFLVTQPLADFPNSPIPLQRITLLYPPKARRPDEPIKPLRSPVELLKHFPLPVQLLTGDFLQTHFRDSLAIAQYAAIYQQKRPNGFDALNLFVKSYSDRYLA</sequence>
<organism evidence="1 2">
    <name type="scientific">Spirosoma linguale (strain ATCC 33905 / DSM 74 / LMG 10896 / Claus 1)</name>
    <dbReference type="NCBI Taxonomy" id="504472"/>
    <lineage>
        <taxon>Bacteria</taxon>
        <taxon>Pseudomonadati</taxon>
        <taxon>Bacteroidota</taxon>
        <taxon>Cytophagia</taxon>
        <taxon>Cytophagales</taxon>
        <taxon>Cytophagaceae</taxon>
        <taxon>Spirosoma</taxon>
    </lineage>
</organism>
<dbReference type="Proteomes" id="UP000002028">
    <property type="component" value="Chromosome"/>
</dbReference>
<dbReference type="SUPFAM" id="SSF53795">
    <property type="entry name" value="PEP carboxykinase-like"/>
    <property type="match status" value="1"/>
</dbReference>
<dbReference type="RefSeq" id="WP_012926600.1">
    <property type="nucleotide sequence ID" value="NC_013730.1"/>
</dbReference>
<evidence type="ECO:0000313" key="1">
    <source>
        <dbReference type="EMBL" id="ADB38052.1"/>
    </source>
</evidence>
<protein>
    <submittedName>
        <fullName evidence="1">HPr kinase</fullName>
    </submittedName>
</protein>
<keyword evidence="2" id="KW-1185">Reference proteome</keyword>
<keyword evidence="1" id="KW-0418">Kinase</keyword>
<dbReference type="EMBL" id="CP001769">
    <property type="protein sequence ID" value="ADB38052.1"/>
    <property type="molecule type" value="Genomic_DNA"/>
</dbReference>
<dbReference type="HOGENOM" id="CLU_073290_1_0_10"/>
<dbReference type="eggNOG" id="COG1493">
    <property type="taxonomic scope" value="Bacteria"/>
</dbReference>
<dbReference type="Gene3D" id="3.40.50.300">
    <property type="entry name" value="P-loop containing nucleotide triphosphate hydrolases"/>
    <property type="match status" value="1"/>
</dbReference>
<dbReference type="KEGG" id="sli:Slin_2007"/>
<accession>D2QCP7</accession>
<evidence type="ECO:0000313" key="2">
    <source>
        <dbReference type="Proteomes" id="UP000002028"/>
    </source>
</evidence>
<proteinExistence type="predicted"/>
<dbReference type="STRING" id="504472.Slin_2007"/>
<dbReference type="InterPro" id="IPR027417">
    <property type="entry name" value="P-loop_NTPase"/>
</dbReference>
<gene>
    <name evidence="1" type="ordered locus">Slin_2007</name>
</gene>
<dbReference type="AlphaFoldDB" id="D2QCP7"/>
<name>D2QCP7_SPILD</name>